<name>A0ABU3QC79_9SPHN</name>
<feature type="domain" description="Glycine zipper 2TM" evidence="6">
    <location>
        <begin position="52"/>
        <end position="91"/>
    </location>
</feature>
<protein>
    <recommendedName>
        <fullName evidence="3">17 kDa surface antigen</fullName>
    </recommendedName>
</protein>
<evidence type="ECO:0000256" key="1">
    <source>
        <dbReference type="ARBA" id="ARBA00004459"/>
    </source>
</evidence>
<comment type="caution">
    <text evidence="7">The sequence shown here is derived from an EMBL/GenBank/DDBJ whole genome shotgun (WGS) entry which is preliminary data.</text>
</comment>
<dbReference type="Proteomes" id="UP001259572">
    <property type="component" value="Unassembled WGS sequence"/>
</dbReference>
<dbReference type="RefSeq" id="WP_315728659.1">
    <property type="nucleotide sequence ID" value="NZ_JAVUPU010000015.1"/>
</dbReference>
<evidence type="ECO:0000256" key="2">
    <source>
        <dbReference type="ARBA" id="ARBA00008681"/>
    </source>
</evidence>
<sequence length="101" mass="10567">MRKFALAFAAATLTVPVMPSVALANHDGYYHGKTWRGSDGRLRCRKKNGTVGLIVGGAAGALAGRAIDTRGERATGTILGAAAGALVGREIDRNSSKRRCR</sequence>
<keyword evidence="5" id="KW-0732">Signal</keyword>
<keyword evidence="4" id="KW-0449">Lipoprotein</keyword>
<evidence type="ECO:0000313" key="7">
    <source>
        <dbReference type="EMBL" id="MDT9601005.1"/>
    </source>
</evidence>
<reference evidence="7 8" key="1">
    <citation type="submission" date="2023-05" db="EMBL/GenBank/DDBJ databases">
        <authorList>
            <person name="Guo Y."/>
        </authorList>
    </citation>
    <scope>NUCLEOTIDE SEQUENCE [LARGE SCALE GENOMIC DNA]</scope>
    <source>
        <strain evidence="7 8">GR2756</strain>
    </source>
</reference>
<evidence type="ECO:0000256" key="3">
    <source>
        <dbReference type="ARBA" id="ARBA00015281"/>
    </source>
</evidence>
<feature type="chain" id="PRO_5045135759" description="17 kDa surface antigen" evidence="5">
    <location>
        <begin position="25"/>
        <end position="101"/>
    </location>
</feature>
<dbReference type="InterPro" id="IPR008816">
    <property type="entry name" value="Gly_zipper_2TM_dom"/>
</dbReference>
<accession>A0ABU3QC79</accession>
<gene>
    <name evidence="7" type="ORF">RQX22_18785</name>
</gene>
<keyword evidence="8" id="KW-1185">Reference proteome</keyword>
<evidence type="ECO:0000313" key="8">
    <source>
        <dbReference type="Proteomes" id="UP001259572"/>
    </source>
</evidence>
<evidence type="ECO:0000259" key="6">
    <source>
        <dbReference type="Pfam" id="PF05433"/>
    </source>
</evidence>
<dbReference type="Pfam" id="PF05433">
    <property type="entry name" value="Rick_17kDa_Anti"/>
    <property type="match status" value="1"/>
</dbReference>
<dbReference type="EMBL" id="JAVUPU010000015">
    <property type="protein sequence ID" value="MDT9601005.1"/>
    <property type="molecule type" value="Genomic_DNA"/>
</dbReference>
<proteinExistence type="inferred from homology"/>
<evidence type="ECO:0000256" key="5">
    <source>
        <dbReference type="SAM" id="SignalP"/>
    </source>
</evidence>
<comment type="subcellular location">
    <subcellularLocation>
        <location evidence="1">Cell outer membrane</location>
        <topology evidence="1">Lipid-anchor</topology>
    </subcellularLocation>
</comment>
<evidence type="ECO:0000256" key="4">
    <source>
        <dbReference type="ARBA" id="ARBA00023288"/>
    </source>
</evidence>
<comment type="similarity">
    <text evidence="2">Belongs to the rickettsiale 17 kDa surface antigen family.</text>
</comment>
<organism evidence="7 8">
    <name type="scientific">Sphingosinicella rhizophila</name>
    <dbReference type="NCBI Taxonomy" id="3050082"/>
    <lineage>
        <taxon>Bacteria</taxon>
        <taxon>Pseudomonadati</taxon>
        <taxon>Pseudomonadota</taxon>
        <taxon>Alphaproteobacteria</taxon>
        <taxon>Sphingomonadales</taxon>
        <taxon>Sphingosinicellaceae</taxon>
        <taxon>Sphingosinicella</taxon>
    </lineage>
</organism>
<feature type="signal peptide" evidence="5">
    <location>
        <begin position="1"/>
        <end position="24"/>
    </location>
</feature>